<reference evidence="2" key="2">
    <citation type="submission" date="2020-11" db="EMBL/GenBank/DDBJ databases">
        <authorList>
            <person name="McCartney M.A."/>
            <person name="Auch B."/>
            <person name="Kono T."/>
            <person name="Mallez S."/>
            <person name="Becker A."/>
            <person name="Gohl D.M."/>
            <person name="Silverstein K.A.T."/>
            <person name="Koren S."/>
            <person name="Bechman K.B."/>
            <person name="Herman A."/>
            <person name="Abrahante J.E."/>
            <person name="Garbe J."/>
        </authorList>
    </citation>
    <scope>NUCLEOTIDE SEQUENCE</scope>
    <source>
        <strain evidence="2">Duluth1</strain>
        <tissue evidence="2">Whole animal</tissue>
    </source>
</reference>
<evidence type="ECO:0000313" key="3">
    <source>
        <dbReference type="Proteomes" id="UP000828390"/>
    </source>
</evidence>
<dbReference type="Proteomes" id="UP000828390">
    <property type="component" value="Unassembled WGS sequence"/>
</dbReference>
<feature type="region of interest" description="Disordered" evidence="1">
    <location>
        <begin position="1"/>
        <end position="22"/>
    </location>
</feature>
<accession>A0A9D4EF38</accession>
<protein>
    <submittedName>
        <fullName evidence="2">Uncharacterized protein</fullName>
    </submittedName>
</protein>
<proteinExistence type="predicted"/>
<name>A0A9D4EF38_DREPO</name>
<dbReference type="AlphaFoldDB" id="A0A9D4EF38"/>
<reference evidence="2" key="1">
    <citation type="journal article" date="2019" name="bioRxiv">
        <title>The Genome of the Zebra Mussel, Dreissena polymorpha: A Resource for Invasive Species Research.</title>
        <authorList>
            <person name="McCartney M.A."/>
            <person name="Auch B."/>
            <person name="Kono T."/>
            <person name="Mallez S."/>
            <person name="Zhang Y."/>
            <person name="Obille A."/>
            <person name="Becker A."/>
            <person name="Abrahante J.E."/>
            <person name="Garbe J."/>
            <person name="Badalamenti J.P."/>
            <person name="Herman A."/>
            <person name="Mangelson H."/>
            <person name="Liachko I."/>
            <person name="Sullivan S."/>
            <person name="Sone E.D."/>
            <person name="Koren S."/>
            <person name="Silverstein K.A.T."/>
            <person name="Beckman K.B."/>
            <person name="Gohl D.M."/>
        </authorList>
    </citation>
    <scope>NUCLEOTIDE SEQUENCE</scope>
    <source>
        <strain evidence="2">Duluth1</strain>
        <tissue evidence="2">Whole animal</tissue>
    </source>
</reference>
<keyword evidence="3" id="KW-1185">Reference proteome</keyword>
<gene>
    <name evidence="2" type="ORF">DPMN_157257</name>
</gene>
<sequence>MFALIPRGGLLGGDPAHTAPSVMNDVQAGTQAGAGNPVNVQGMDLAQQLQLIVRGELRRMMEVSTLFCK</sequence>
<comment type="caution">
    <text evidence="2">The sequence shown here is derived from an EMBL/GenBank/DDBJ whole genome shotgun (WGS) entry which is preliminary data.</text>
</comment>
<organism evidence="2 3">
    <name type="scientific">Dreissena polymorpha</name>
    <name type="common">Zebra mussel</name>
    <name type="synonym">Mytilus polymorpha</name>
    <dbReference type="NCBI Taxonomy" id="45954"/>
    <lineage>
        <taxon>Eukaryota</taxon>
        <taxon>Metazoa</taxon>
        <taxon>Spiralia</taxon>
        <taxon>Lophotrochozoa</taxon>
        <taxon>Mollusca</taxon>
        <taxon>Bivalvia</taxon>
        <taxon>Autobranchia</taxon>
        <taxon>Heteroconchia</taxon>
        <taxon>Euheterodonta</taxon>
        <taxon>Imparidentia</taxon>
        <taxon>Neoheterodontei</taxon>
        <taxon>Myida</taxon>
        <taxon>Dreissenoidea</taxon>
        <taxon>Dreissenidae</taxon>
        <taxon>Dreissena</taxon>
    </lineage>
</organism>
<evidence type="ECO:0000313" key="2">
    <source>
        <dbReference type="EMBL" id="KAH3779454.1"/>
    </source>
</evidence>
<evidence type="ECO:0000256" key="1">
    <source>
        <dbReference type="SAM" id="MobiDB-lite"/>
    </source>
</evidence>
<dbReference type="EMBL" id="JAIWYP010000008">
    <property type="protein sequence ID" value="KAH3779454.1"/>
    <property type="molecule type" value="Genomic_DNA"/>
</dbReference>